<gene>
    <name evidence="1" type="ORF">HMPREF0201_02007</name>
</gene>
<dbReference type="Proteomes" id="UP000014585">
    <property type="component" value="Unassembled WGS sequence"/>
</dbReference>
<name>S3IXL0_9ENTR</name>
<evidence type="ECO:0000313" key="2">
    <source>
        <dbReference type="Proteomes" id="UP000014585"/>
    </source>
</evidence>
<dbReference type="HOGENOM" id="CLU_3166056_0_0_6"/>
<reference evidence="1 2" key="1">
    <citation type="submission" date="2013-04" db="EMBL/GenBank/DDBJ databases">
        <authorList>
            <person name="Weinstock G."/>
            <person name="Sodergren E."/>
            <person name="Lobos E.A."/>
            <person name="Fulton L."/>
            <person name="Fulton R."/>
            <person name="Courtney L."/>
            <person name="Fronick C."/>
            <person name="O'Laughlin M."/>
            <person name="Godfrey J."/>
            <person name="Wilson R.M."/>
            <person name="Miner T."/>
            <person name="Farmer C."/>
            <person name="Delehaunty K."/>
            <person name="Cordes M."/>
            <person name="Minx P."/>
            <person name="Tomlinson C."/>
            <person name="Chen J."/>
            <person name="Wollam A."/>
            <person name="Pepin K.H."/>
            <person name="Palsikar V.B."/>
            <person name="Zhang X."/>
            <person name="Suruliraj S."/>
            <person name="Perna N.T."/>
            <person name="Plunkett G."/>
            <person name="Warren W."/>
            <person name="Mitreva M."/>
            <person name="Mardis E.R."/>
            <person name="Wilson R.K."/>
        </authorList>
    </citation>
    <scope>NUCLEOTIDE SEQUENCE [LARGE SCALE GENOMIC DNA]</scope>
    <source>
        <strain evidence="1 2">DSM 4568</strain>
    </source>
</reference>
<proteinExistence type="predicted"/>
<comment type="caution">
    <text evidence="1">The sequence shown here is derived from an EMBL/GenBank/DDBJ whole genome shotgun (WGS) entry which is preliminary data.</text>
</comment>
<accession>S3IXL0</accession>
<dbReference type="AlphaFoldDB" id="S3IXL0"/>
<protein>
    <submittedName>
        <fullName evidence="1">Uncharacterized protein</fullName>
    </submittedName>
</protein>
<dbReference type="EMBL" id="ATDT01000011">
    <property type="protein sequence ID" value="EPF17650.1"/>
    <property type="molecule type" value="Genomic_DNA"/>
</dbReference>
<evidence type="ECO:0000313" key="1">
    <source>
        <dbReference type="EMBL" id="EPF17650.1"/>
    </source>
</evidence>
<sequence>MIAGVYRFSGDELAGRRGWSGGMAYFPLTRSPFSGRAEKIDSPVNGT</sequence>
<organism evidence="1 2">
    <name type="scientific">Cedecea davisae DSM 4568</name>
    <dbReference type="NCBI Taxonomy" id="566551"/>
    <lineage>
        <taxon>Bacteria</taxon>
        <taxon>Pseudomonadati</taxon>
        <taxon>Pseudomonadota</taxon>
        <taxon>Gammaproteobacteria</taxon>
        <taxon>Enterobacterales</taxon>
        <taxon>Enterobacteriaceae</taxon>
        <taxon>Cedecea</taxon>
    </lineage>
</organism>